<protein>
    <submittedName>
        <fullName evidence="1">Uncharacterized protein</fullName>
    </submittedName>
</protein>
<comment type="caution">
    <text evidence="1">The sequence shown here is derived from an EMBL/GenBank/DDBJ whole genome shotgun (WGS) entry which is preliminary data.</text>
</comment>
<name>A0ABP9VEH3_9DEIO</name>
<dbReference type="Proteomes" id="UP001458946">
    <property type="component" value="Unassembled WGS sequence"/>
</dbReference>
<gene>
    <name evidence="1" type="ORF">Dxin01_03393</name>
</gene>
<proteinExistence type="predicted"/>
<dbReference type="EMBL" id="BAABRN010000058">
    <property type="protein sequence ID" value="GAA5503634.1"/>
    <property type="molecule type" value="Genomic_DNA"/>
</dbReference>
<accession>A0ABP9VEH3</accession>
<evidence type="ECO:0000313" key="2">
    <source>
        <dbReference type="Proteomes" id="UP001458946"/>
    </source>
</evidence>
<organism evidence="1 2">
    <name type="scientific">Deinococcus xinjiangensis</name>
    <dbReference type="NCBI Taxonomy" id="457454"/>
    <lineage>
        <taxon>Bacteria</taxon>
        <taxon>Thermotogati</taxon>
        <taxon>Deinococcota</taxon>
        <taxon>Deinococci</taxon>
        <taxon>Deinococcales</taxon>
        <taxon>Deinococcaceae</taxon>
        <taxon>Deinococcus</taxon>
    </lineage>
</organism>
<keyword evidence="2" id="KW-1185">Reference proteome</keyword>
<sequence length="308" mass="33752">MTLSLYGVLLTVTGLLMGQAVAISANEARTIAVRIVGGNVLSVSALITKNGDFVAALTNPYAGGDVTLTLLQKAGSVYTRLESQSLGEAGNQVDPEVWLSDANKDGFPEMIWYRGEFGNVVGAEYYTFYDTRSKKKFTSTISRVFQGPGKDSVEYDPELLAPDNKLFLAEVVRRVEANPAFPKNDVSDPYNDMVEQWNNKYGSINAGRTGYLYAPPVKALAANCAVNTSTITTLKVGTTTYISQFKDGVYARDSRTGGCTLVYYPKTMYDWVGKISLARGWIMMVNRNNPKDAVYYDPKGQTLTRKAP</sequence>
<dbReference type="RefSeq" id="WP_353543605.1">
    <property type="nucleotide sequence ID" value="NZ_BAABRN010000058.1"/>
</dbReference>
<evidence type="ECO:0000313" key="1">
    <source>
        <dbReference type="EMBL" id="GAA5503634.1"/>
    </source>
</evidence>
<reference evidence="1 2" key="1">
    <citation type="submission" date="2024-02" db="EMBL/GenBank/DDBJ databases">
        <title>Deinococcus xinjiangensis NBRC 107630.</title>
        <authorList>
            <person name="Ichikawa N."/>
            <person name="Katano-Makiyama Y."/>
            <person name="Hidaka K."/>
        </authorList>
    </citation>
    <scope>NUCLEOTIDE SEQUENCE [LARGE SCALE GENOMIC DNA]</scope>
    <source>
        <strain evidence="1 2">NBRC 107630</strain>
    </source>
</reference>